<dbReference type="GO" id="GO:0033567">
    <property type="term" value="P:DNA replication, Okazaki fragment processing"/>
    <property type="evidence" value="ECO:0007669"/>
    <property type="project" value="InterPro"/>
</dbReference>
<evidence type="ECO:0000313" key="8">
    <source>
        <dbReference type="EMBL" id="QKH22631.1"/>
    </source>
</evidence>
<dbReference type="InterPro" id="IPR029060">
    <property type="entry name" value="PIN-like_dom_sf"/>
</dbReference>
<geneLocation type="plasmid" evidence="6 9">
    <name>2</name>
</geneLocation>
<evidence type="ECO:0000256" key="2">
    <source>
        <dbReference type="ARBA" id="ARBA00022801"/>
    </source>
</evidence>
<dbReference type="PANTHER" id="PTHR42646:SF2">
    <property type="entry name" value="5'-3' EXONUCLEASE FAMILY PROTEIN"/>
    <property type="match status" value="1"/>
</dbReference>
<gene>
    <name evidence="6" type="ORF">BF38_5939</name>
    <name evidence="7" type="ORF">FO599_01220</name>
    <name evidence="8" type="ORF">FOC89_01190</name>
</gene>
<evidence type="ECO:0000256" key="3">
    <source>
        <dbReference type="ARBA" id="ARBA00049957"/>
    </source>
</evidence>
<reference evidence="7" key="2">
    <citation type="submission" date="2019-07" db="EMBL/GenBank/DDBJ databases">
        <title>Phylogenomic Reclassification of ATCC Bacillus Strains and Various Taxa within the Genus Bacillus.</title>
        <authorList>
            <person name="Riojas M.A."/>
            <person name="Frank A.M."/>
            <person name="Fenn S.L."/>
            <person name="King S.P."/>
            <person name="Brower S.M."/>
            <person name="Hazbon M.H."/>
        </authorList>
    </citation>
    <scope>NUCLEOTIDE SEQUENCE</scope>
    <source>
        <strain evidence="7">ATCC 35646</strain>
    </source>
</reference>
<dbReference type="SMART" id="SM00475">
    <property type="entry name" value="53EXOc"/>
    <property type="match status" value="1"/>
</dbReference>
<protein>
    <recommendedName>
        <fullName evidence="4">5'-3' exonuclease</fullName>
    </recommendedName>
</protein>
<dbReference type="Proteomes" id="UP000501107">
    <property type="component" value="Plasmid unnamed3"/>
</dbReference>
<dbReference type="InterPro" id="IPR002421">
    <property type="entry name" value="5-3_exonuclease"/>
</dbReference>
<keyword evidence="8" id="KW-0614">Plasmid</keyword>
<dbReference type="InterPro" id="IPR038969">
    <property type="entry name" value="FEN"/>
</dbReference>
<dbReference type="Proteomes" id="UP000031876">
    <property type="component" value="Plasmid 2"/>
</dbReference>
<accession>A0A0B5NK93</accession>
<reference evidence="6 9" key="1">
    <citation type="journal article" date="2015" name="Genome Announc.">
        <title>Complete genome sequences for 35 biothreat assay-relevant bacillus species.</title>
        <authorList>
            <person name="Johnson S.L."/>
            <person name="Daligault H.E."/>
            <person name="Davenport K.W."/>
            <person name="Jaissle J."/>
            <person name="Frey K.G."/>
            <person name="Ladner J.T."/>
            <person name="Broomall S.M."/>
            <person name="Bishop-Lilly K.A."/>
            <person name="Bruce D.C."/>
            <person name="Gibbons H.S."/>
            <person name="Coyne S.R."/>
            <person name="Lo C.C."/>
            <person name="Meincke L."/>
            <person name="Munk A.C."/>
            <person name="Koroleva G.I."/>
            <person name="Rosenzweig C.N."/>
            <person name="Palacios G.F."/>
            <person name="Redden C.L."/>
            <person name="Minogue T.D."/>
            <person name="Chain P.S."/>
        </authorList>
    </citation>
    <scope>NUCLEOTIDE SEQUENCE [LARGE SCALE GENOMIC DNA]</scope>
    <source>
        <strain evidence="6 9">HD1011</strain>
        <plasmid evidence="6 9">2</plasmid>
    </source>
</reference>
<dbReference type="RefSeq" id="WP_003254777.1">
    <property type="nucleotide sequence ID" value="NZ_CP009334.1"/>
</dbReference>
<dbReference type="AlphaFoldDB" id="A0A0B5NK93"/>
<comment type="function">
    <text evidence="3">5'-3' exonuclease acting preferentially on double-stranded DNA.</text>
</comment>
<geneLocation type="plasmid" evidence="8 10">
    <name>unnamed3</name>
</geneLocation>
<evidence type="ECO:0000313" key="9">
    <source>
        <dbReference type="Proteomes" id="UP000031876"/>
    </source>
</evidence>
<dbReference type="InterPro" id="IPR020046">
    <property type="entry name" value="5-3_exonucl_a-hlix_arch_N"/>
</dbReference>
<reference evidence="8 10" key="3">
    <citation type="submission" date="2020-05" db="EMBL/GenBank/DDBJ databases">
        <title>FDA dAtabase for Regulatory Grade micrObial Sequences (FDA-ARGOS): Supporting development and validation of Infectious Disease Dx tests.</title>
        <authorList>
            <person name="Nelson B."/>
            <person name="Plummer A."/>
            <person name="Tallon L."/>
            <person name="Sadzewicz L."/>
            <person name="Zhao X."/>
            <person name="Vavikolanu K."/>
            <person name="Mehta A."/>
            <person name="Aluvathingal J."/>
            <person name="Nadendla S."/>
            <person name="Myers T."/>
            <person name="Yan Y."/>
            <person name="Sichtig H."/>
        </authorList>
    </citation>
    <scope>NUCLEOTIDE SEQUENCE [LARGE SCALE GENOMIC DNA]</scope>
    <source>
        <strain evidence="8 10">FDAARGOS_795</strain>
        <plasmid evidence="8 10">unnamed3</plasmid>
    </source>
</reference>
<keyword evidence="1" id="KW-0540">Nuclease</keyword>
<dbReference type="GO" id="GO:0017108">
    <property type="term" value="F:5'-flap endonuclease activity"/>
    <property type="evidence" value="ECO:0007669"/>
    <property type="project" value="InterPro"/>
</dbReference>
<feature type="domain" description="5'-3' exonuclease" evidence="5">
    <location>
        <begin position="16"/>
        <end position="337"/>
    </location>
</feature>
<dbReference type="EMBL" id="VKQN01000001">
    <property type="protein sequence ID" value="MDR4174752.1"/>
    <property type="molecule type" value="Genomic_DNA"/>
</dbReference>
<dbReference type="SUPFAM" id="SSF88723">
    <property type="entry name" value="PIN domain-like"/>
    <property type="match status" value="1"/>
</dbReference>
<evidence type="ECO:0000313" key="7">
    <source>
        <dbReference type="EMBL" id="MDR4174752.1"/>
    </source>
</evidence>
<keyword evidence="2" id="KW-0378">Hydrolase</keyword>
<evidence type="ECO:0000259" key="5">
    <source>
        <dbReference type="SMART" id="SM00475"/>
    </source>
</evidence>
<evidence type="ECO:0000256" key="1">
    <source>
        <dbReference type="ARBA" id="ARBA00022722"/>
    </source>
</evidence>
<dbReference type="PANTHER" id="PTHR42646">
    <property type="entry name" value="FLAP ENDONUCLEASE XNI"/>
    <property type="match status" value="1"/>
</dbReference>
<dbReference type="EMBL" id="CP009334">
    <property type="protein sequence ID" value="AJG73842.1"/>
    <property type="molecule type" value="Genomic_DNA"/>
</dbReference>
<dbReference type="GO" id="GO:0003677">
    <property type="term" value="F:DNA binding"/>
    <property type="evidence" value="ECO:0007669"/>
    <property type="project" value="InterPro"/>
</dbReference>
<dbReference type="GO" id="GO:0008409">
    <property type="term" value="F:5'-3' exonuclease activity"/>
    <property type="evidence" value="ECO:0007669"/>
    <property type="project" value="InterPro"/>
</dbReference>
<dbReference type="Gene3D" id="3.40.50.1010">
    <property type="entry name" value="5'-nuclease"/>
    <property type="match status" value="1"/>
</dbReference>
<evidence type="ECO:0000256" key="4">
    <source>
        <dbReference type="ARBA" id="ARBA00050026"/>
    </source>
</evidence>
<dbReference type="EMBL" id="CP053979">
    <property type="protein sequence ID" value="QKH22631.1"/>
    <property type="molecule type" value="Genomic_DNA"/>
</dbReference>
<dbReference type="Proteomes" id="UP001181533">
    <property type="component" value="Unassembled WGS sequence"/>
</dbReference>
<dbReference type="Pfam" id="PF02739">
    <property type="entry name" value="5_3_exonuc_N"/>
    <property type="match status" value="1"/>
</dbReference>
<evidence type="ECO:0000313" key="10">
    <source>
        <dbReference type="Proteomes" id="UP000501107"/>
    </source>
</evidence>
<proteinExistence type="predicted"/>
<organism evidence="8 10">
    <name type="scientific">Bacillus thuringiensis</name>
    <dbReference type="NCBI Taxonomy" id="1428"/>
    <lineage>
        <taxon>Bacteria</taxon>
        <taxon>Bacillati</taxon>
        <taxon>Bacillota</taxon>
        <taxon>Bacilli</taxon>
        <taxon>Bacillales</taxon>
        <taxon>Bacillaceae</taxon>
        <taxon>Bacillus</taxon>
        <taxon>Bacillus cereus group</taxon>
    </lineage>
</organism>
<sequence>MKDEMLDLIGENADRRRVIIIDFNHLAWRYAFSNAKGLSINRLVNGVSTIIDTTVPSYAIKQIVRWSNFGVNPTIVCLDAPVKSRKAYFSNILNKDKKELIPSDYKGDRKTPNGDFIQQIEIAGALMQQGGIYVYRKENYEADDIIHACVQKAKKDFPYLPIDVITGDADMIPLVDEQVSVYMKSKVHTYANEYSPTIKGYVQYTPESYQTYVQELSKYKTSSTQILVPYNTLLLAKILRGDSSDGLKGKPDWKPRMYNQLIEQLIRYEEPIHEIFRYGTWTSEIIDRRTKEVVTDWSSWTPEERKHLFQNYKEPKELKMIEDVLSRHVDDEDIEFIRERYIGMLLNGAFLPNIHVPDEFKRRPYEIEDKKPFTGFDITKLQEAVNVLEIRLPMG</sequence>
<evidence type="ECO:0000313" key="6">
    <source>
        <dbReference type="EMBL" id="AJG73842.1"/>
    </source>
</evidence>
<name>A0A0B5NK93_BACTU</name>
<dbReference type="KEGG" id="btw:BF38_5939"/>